<dbReference type="Pfam" id="PF07679">
    <property type="entry name" value="I-set"/>
    <property type="match status" value="2"/>
</dbReference>
<dbReference type="PANTHER" id="PTHR13817:SF167">
    <property type="entry name" value="MYOMESIN AND MYOSIN BINDING PROTEIN"/>
    <property type="match status" value="1"/>
</dbReference>
<keyword evidence="1" id="KW-0677">Repeat</keyword>
<feature type="region of interest" description="Disordered" evidence="2">
    <location>
        <begin position="697"/>
        <end position="721"/>
    </location>
</feature>
<dbReference type="PROSITE" id="PS50835">
    <property type="entry name" value="IG_LIKE"/>
    <property type="match status" value="2"/>
</dbReference>
<dbReference type="CDD" id="cd00063">
    <property type="entry name" value="FN3"/>
    <property type="match status" value="2"/>
</dbReference>
<feature type="domain" description="Fibronectin type-III" evidence="4">
    <location>
        <begin position="85"/>
        <end position="185"/>
    </location>
</feature>
<protein>
    <recommendedName>
        <fullName evidence="7">Titin</fullName>
    </recommendedName>
</protein>
<feature type="domain" description="Ig-like" evidence="3">
    <location>
        <begin position="284"/>
        <end position="377"/>
    </location>
</feature>
<evidence type="ECO:0000313" key="5">
    <source>
        <dbReference type="EMBL" id="CAL7935360.1"/>
    </source>
</evidence>
<dbReference type="SMART" id="SM00409">
    <property type="entry name" value="IG"/>
    <property type="match status" value="2"/>
</dbReference>
<dbReference type="SUPFAM" id="SSF48726">
    <property type="entry name" value="Immunoglobulin"/>
    <property type="match status" value="2"/>
</dbReference>
<dbReference type="PRINTS" id="PR00014">
    <property type="entry name" value="FNTYPEIII"/>
</dbReference>
<feature type="domain" description="Ig-like" evidence="3">
    <location>
        <begin position="191"/>
        <end position="279"/>
    </location>
</feature>
<dbReference type="InterPro" id="IPR036179">
    <property type="entry name" value="Ig-like_dom_sf"/>
</dbReference>
<feature type="region of interest" description="Disordered" evidence="2">
    <location>
        <begin position="1049"/>
        <end position="1071"/>
    </location>
</feature>
<name>A0ABP1N316_XYLVO</name>
<feature type="region of interest" description="Disordered" evidence="2">
    <location>
        <begin position="907"/>
        <end position="935"/>
    </location>
</feature>
<dbReference type="SMART" id="SM00408">
    <property type="entry name" value="IGc2"/>
    <property type="match status" value="2"/>
</dbReference>
<feature type="compositionally biased region" description="Low complexity" evidence="2">
    <location>
        <begin position="1303"/>
        <end position="1322"/>
    </location>
</feature>
<feature type="region of interest" description="Disordered" evidence="2">
    <location>
        <begin position="1194"/>
        <end position="1383"/>
    </location>
</feature>
<feature type="region of interest" description="Disordered" evidence="2">
    <location>
        <begin position="740"/>
        <end position="768"/>
    </location>
</feature>
<reference evidence="5 6" key="1">
    <citation type="submission" date="2024-08" db="EMBL/GenBank/DDBJ databases">
        <authorList>
            <person name="Will J Nash"/>
            <person name="Angela Man"/>
            <person name="Seanna McTaggart"/>
            <person name="Kendall Baker"/>
            <person name="Tom Barker"/>
            <person name="Leah Catchpole"/>
            <person name="Alex Durrant"/>
            <person name="Karim Gharbi"/>
            <person name="Naomi Irish"/>
            <person name="Gemy Kaithakottil"/>
            <person name="Debby Ku"/>
            <person name="Aaliyah Providence"/>
            <person name="Felix Shaw"/>
            <person name="David Swarbreck"/>
            <person name="Chris Watkins"/>
            <person name="Ann M. McCartney"/>
            <person name="Giulio Formenti"/>
            <person name="Alice Mouton"/>
            <person name="Noel Vella"/>
            <person name="Bjorn M von Reumont"/>
            <person name="Adriana Vella"/>
            <person name="Wilfried Haerty"/>
        </authorList>
    </citation>
    <scope>NUCLEOTIDE SEQUENCE [LARGE SCALE GENOMIC DNA]</scope>
</reference>
<feature type="region of interest" description="Disordered" evidence="2">
    <location>
        <begin position="947"/>
        <end position="1016"/>
    </location>
</feature>
<dbReference type="PANTHER" id="PTHR13817">
    <property type="entry name" value="TITIN"/>
    <property type="match status" value="1"/>
</dbReference>
<feature type="compositionally biased region" description="Basic and acidic residues" evidence="2">
    <location>
        <begin position="489"/>
        <end position="502"/>
    </location>
</feature>
<dbReference type="EMBL" id="CAXAJV020001283">
    <property type="protein sequence ID" value="CAL7935360.1"/>
    <property type="molecule type" value="Genomic_DNA"/>
</dbReference>
<evidence type="ECO:0000259" key="3">
    <source>
        <dbReference type="PROSITE" id="PS50835"/>
    </source>
</evidence>
<dbReference type="SUPFAM" id="SSF49265">
    <property type="entry name" value="Fibronectin type III"/>
    <property type="match status" value="1"/>
</dbReference>
<dbReference type="Proteomes" id="UP001642520">
    <property type="component" value="Unassembled WGS sequence"/>
</dbReference>
<feature type="compositionally biased region" description="Basic and acidic residues" evidence="2">
    <location>
        <begin position="1225"/>
        <end position="1247"/>
    </location>
</feature>
<evidence type="ECO:0000313" key="6">
    <source>
        <dbReference type="Proteomes" id="UP001642520"/>
    </source>
</evidence>
<evidence type="ECO:0000256" key="1">
    <source>
        <dbReference type="ARBA" id="ARBA00022737"/>
    </source>
</evidence>
<feature type="region of interest" description="Disordered" evidence="2">
    <location>
        <begin position="482"/>
        <end position="658"/>
    </location>
</feature>
<feature type="compositionally biased region" description="Basic and acidic residues" evidence="2">
    <location>
        <begin position="1194"/>
        <end position="1210"/>
    </location>
</feature>
<keyword evidence="6" id="KW-1185">Reference proteome</keyword>
<feature type="compositionally biased region" description="Basic and acidic residues" evidence="2">
    <location>
        <begin position="571"/>
        <end position="592"/>
    </location>
</feature>
<dbReference type="SMART" id="SM00060">
    <property type="entry name" value="FN3"/>
    <property type="match status" value="2"/>
</dbReference>
<dbReference type="InterPro" id="IPR013783">
    <property type="entry name" value="Ig-like_fold"/>
</dbReference>
<feature type="compositionally biased region" description="Basic and acidic residues" evidence="2">
    <location>
        <begin position="1255"/>
        <end position="1267"/>
    </location>
</feature>
<dbReference type="InterPro" id="IPR007110">
    <property type="entry name" value="Ig-like_dom"/>
</dbReference>
<dbReference type="InterPro" id="IPR003598">
    <property type="entry name" value="Ig_sub2"/>
</dbReference>
<sequence length="1492" mass="168213">MRAPRASTCPSIRSRSRMAAKIKLPLPTDLSSPRNVRVISKERRIGLISELIGSRDLDRGPLSRRVEEVSLRGWNSWRNSGLPSAPGKPILIPGADESQPDVVAIRWERSQSNGGSAIVGYLVEHRRLGSQHWVRSTPGLCTFPELTLSGLEPGWRYQFRVRAQNVVGLSRPSEISDPLTVTLQRSVASPPHFDLELKDTTVLENEQAEFVIRFTGSPLPKISWFKDGFEIFSSRRTRIITDSGKSVLLIHQTALNDEGEIKCTATNRAGHVSTKARLILEAPPKIRLPRQYEDGLLFEQDETIRLKVSLAGRPPPSVIWYHDGEVISTDERHIFETMDGESILKIPDAKRVDRGEYTVKAINKIGEDTTSFLVTVTDRPAAPGKAMVTMTLGRSVSLSWKEPEDDGGCKIGTYIVEYYRVGWDVWLKATTSRQTKATLSELIEGSEYKFRVKAENPYGVSEPSEESDVIFIPDLKRGIMAPSLSEKSQSTREMRSREKREVSFAVPSQRTRSLTREESRTRGEDNELSFGPASRSVSAQRLGGRPSRADSRVTFALDAMDKPAPPVPPARSRDHSTSKHESRVENHVDRSNVHASVPNDESSAETKEAPALPVPLTTVTVTPPTMDESAKRSIFRESRSRSVSIPRERSMSPLSMPKIQEHYELETTPRESRLRPSLSVSLKKQSAIMDEFEPPLIRGYSFDEKPGSPTTPREDDDTGIHGSSEFMLVLYPEDHVKKMEDAGGRRKSLERRQSAVEEGEDLEDLIPPPMSLSLPELFSAEHQVVETLREAVSSTELLHERAMERFYRAVAAEEASEVAKRKIQLERRTGELATTVENKLSVVAEGEILDKSAFKRRLSNPIVTTQNLTVWQSKKNRRRLSEGQAEAIKAPLKQLTPNLLLEVEARSDPNIPSDPESSTAHTWGLNIPEDPTTPLRRWHEANIQLVEEKTEEESIPWQPSANGDASRDERVVPEPQPSQQQTKQEEPEDEEEESIETSEESSEEISSADSEDLKLLKDRIRARQMLDEEETYHPRGKPVLHVEVEPPAIPPHRVPIVDVTPPTPTTTAMPVFPNVVPKSILKKPKEEPIPVNSFGRPIPPEKPIRKTLPPNVHPINRNNEEERVDAQTEITPESLKTPVMSESDTDSMLSAGEAAKNRRIQAKMRTTPSEEEMDEEDIEARMAVVNHYTEIVREHSSRLYSRSSEERKVGDSVASSRRSSLSEDQDLKTQTKDAEKLNGRQEMKDNRQVQQVATKKRDEVDRQEKPVIKRSAGSRGTTPARDTKPAKEKRGSRPASRNQSPASRSRNVSVERGGGSSRSSSKTRVRAPSQDRRPPSRTGSEEQRYVREKSVEDGVRRSRRPSSRASSRSSSRDRKRPDTPVELKMERLQKALESKRYRAVRRGSGAGREYPERAWRESRLDEERLAIEAKQNVRSTVGYVTDLTLLLAAVYVYLFKKETLAIPFIALLLYRRVQQEIKGRVSEGWRWSKRKQ</sequence>
<feature type="compositionally biased region" description="Low complexity" evidence="2">
    <location>
        <begin position="1054"/>
        <end position="1071"/>
    </location>
</feature>
<dbReference type="InterPro" id="IPR013098">
    <property type="entry name" value="Ig_I-set"/>
</dbReference>
<feature type="domain" description="Fibronectin type-III" evidence="4">
    <location>
        <begin position="382"/>
        <end position="474"/>
    </location>
</feature>
<dbReference type="InterPro" id="IPR050964">
    <property type="entry name" value="Striated_Muscle_Regulatory"/>
</dbReference>
<feature type="compositionally biased region" description="Low complexity" evidence="2">
    <location>
        <begin position="609"/>
        <end position="625"/>
    </location>
</feature>
<accession>A0ABP1N316</accession>
<feature type="compositionally biased region" description="Basic and acidic residues" evidence="2">
    <location>
        <begin position="1281"/>
        <end position="1291"/>
    </location>
</feature>
<dbReference type="InterPro" id="IPR003961">
    <property type="entry name" value="FN3_dom"/>
</dbReference>
<feature type="compositionally biased region" description="Acidic residues" evidence="2">
    <location>
        <begin position="986"/>
        <end position="1003"/>
    </location>
</feature>
<feature type="compositionally biased region" description="Basic and acidic residues" evidence="2">
    <location>
        <begin position="1370"/>
        <end position="1383"/>
    </location>
</feature>
<dbReference type="Gene3D" id="2.60.40.10">
    <property type="entry name" value="Immunoglobulins"/>
    <property type="match status" value="4"/>
</dbReference>
<dbReference type="InterPro" id="IPR003599">
    <property type="entry name" value="Ig_sub"/>
</dbReference>
<feature type="compositionally biased region" description="Basic and acidic residues" evidence="2">
    <location>
        <begin position="514"/>
        <end position="525"/>
    </location>
</feature>
<feature type="compositionally biased region" description="Basic and acidic residues" evidence="2">
    <location>
        <begin position="628"/>
        <end position="650"/>
    </location>
</feature>
<proteinExistence type="predicted"/>
<organism evidence="5 6">
    <name type="scientific">Xylocopa violacea</name>
    <name type="common">Violet carpenter bee</name>
    <name type="synonym">Apis violacea</name>
    <dbReference type="NCBI Taxonomy" id="135666"/>
    <lineage>
        <taxon>Eukaryota</taxon>
        <taxon>Metazoa</taxon>
        <taxon>Ecdysozoa</taxon>
        <taxon>Arthropoda</taxon>
        <taxon>Hexapoda</taxon>
        <taxon>Insecta</taxon>
        <taxon>Pterygota</taxon>
        <taxon>Neoptera</taxon>
        <taxon>Endopterygota</taxon>
        <taxon>Hymenoptera</taxon>
        <taxon>Apocrita</taxon>
        <taxon>Aculeata</taxon>
        <taxon>Apoidea</taxon>
        <taxon>Anthophila</taxon>
        <taxon>Apidae</taxon>
        <taxon>Xylocopa</taxon>
        <taxon>Xylocopa</taxon>
    </lineage>
</organism>
<dbReference type="InterPro" id="IPR036116">
    <property type="entry name" value="FN3_sf"/>
</dbReference>
<feature type="region of interest" description="Disordered" evidence="2">
    <location>
        <begin position="1086"/>
        <end position="1177"/>
    </location>
</feature>
<feature type="compositionally biased region" description="Basic and acidic residues" evidence="2">
    <location>
        <begin position="1329"/>
        <end position="1356"/>
    </location>
</feature>
<comment type="caution">
    <text evidence="5">The sequence shown here is derived from an EMBL/GenBank/DDBJ whole genome shotgun (WGS) entry which is preliminary data.</text>
</comment>
<evidence type="ECO:0008006" key="7">
    <source>
        <dbReference type="Google" id="ProtNLM"/>
    </source>
</evidence>
<evidence type="ECO:0000256" key="2">
    <source>
        <dbReference type="SAM" id="MobiDB-lite"/>
    </source>
</evidence>
<dbReference type="Pfam" id="PF00041">
    <property type="entry name" value="fn3"/>
    <property type="match status" value="2"/>
</dbReference>
<dbReference type="PROSITE" id="PS50853">
    <property type="entry name" value="FN3"/>
    <property type="match status" value="2"/>
</dbReference>
<gene>
    <name evidence="5" type="ORF">XYLVIOL_LOCUS1545</name>
</gene>
<evidence type="ECO:0000259" key="4">
    <source>
        <dbReference type="PROSITE" id="PS50853"/>
    </source>
</evidence>